<dbReference type="InterPro" id="IPR003439">
    <property type="entry name" value="ABC_transporter-like_ATP-bd"/>
</dbReference>
<dbReference type="PATRIC" id="fig|362837.3.peg.652"/>
<reference evidence="2 3" key="1">
    <citation type="journal article" date="2015" name="Genome Announc.">
        <title>Complete Genome Sequence of Spiroplasma cantharicola CC-1T (DSM 21588), a Bacterium Isolated from Soldier Beetle (Cantharis carolinus).</title>
        <authorList>
            <person name="Lo W.S."/>
            <person name="Liu P.Y."/>
            <person name="Kuo C.H."/>
        </authorList>
    </citation>
    <scope>NUCLEOTIDE SEQUENCE [LARGE SCALE GENOMIC DNA]</scope>
    <source>
        <strain evidence="2 3">CC-1</strain>
    </source>
</reference>
<dbReference type="STRING" id="362837.SCANT_v1c06380"/>
<dbReference type="InterPro" id="IPR027417">
    <property type="entry name" value="P-loop_NTPase"/>
</dbReference>
<evidence type="ECO:0000259" key="1">
    <source>
        <dbReference type="Pfam" id="PF00005"/>
    </source>
</evidence>
<dbReference type="RefSeq" id="WP_053946300.1">
    <property type="nucleotide sequence ID" value="NZ_CP012622.1"/>
</dbReference>
<dbReference type="GO" id="GO:0005524">
    <property type="term" value="F:ATP binding"/>
    <property type="evidence" value="ECO:0007669"/>
    <property type="project" value="InterPro"/>
</dbReference>
<organism evidence="2 3">
    <name type="scientific">Spiroplasma cantharicola</name>
    <dbReference type="NCBI Taxonomy" id="362837"/>
    <lineage>
        <taxon>Bacteria</taxon>
        <taxon>Bacillati</taxon>
        <taxon>Mycoplasmatota</taxon>
        <taxon>Mollicutes</taxon>
        <taxon>Entomoplasmatales</taxon>
        <taxon>Spiroplasmataceae</taxon>
        <taxon>Spiroplasma</taxon>
    </lineage>
</organism>
<gene>
    <name evidence="2" type="ORF">SCANT_v1c06380</name>
</gene>
<protein>
    <recommendedName>
        <fullName evidence="1">ABC transporter domain-containing protein</fullName>
    </recommendedName>
</protein>
<keyword evidence="3" id="KW-1185">Reference proteome</keyword>
<accession>A0A0M3SJD5</accession>
<dbReference type="KEGG" id="scj:SCANT_v1c06380"/>
<evidence type="ECO:0000313" key="2">
    <source>
        <dbReference type="EMBL" id="ALD66544.1"/>
    </source>
</evidence>
<evidence type="ECO:0000313" key="3">
    <source>
        <dbReference type="Proteomes" id="UP000063919"/>
    </source>
</evidence>
<name>A0A0M3SJD5_9MOLU</name>
<feature type="domain" description="ABC transporter" evidence="1">
    <location>
        <begin position="27"/>
        <end position="59"/>
    </location>
</feature>
<dbReference type="AlphaFoldDB" id="A0A0M3SJD5"/>
<sequence length="105" mass="12051">MIQIKNFKLEKKDQFLFEIEKLLIDNNNQVIGLIGNNGSGKTSFAKAILGIENDYKGLLINKFKTLYIEQNYFLNEIFSSGGEYTKDQIIKAFNLEADLLILLKK</sequence>
<dbReference type="EMBL" id="CP012622">
    <property type="protein sequence ID" value="ALD66544.1"/>
    <property type="molecule type" value="Genomic_DNA"/>
</dbReference>
<dbReference type="SUPFAM" id="SSF52540">
    <property type="entry name" value="P-loop containing nucleoside triphosphate hydrolases"/>
    <property type="match status" value="1"/>
</dbReference>
<dbReference type="GO" id="GO:0016887">
    <property type="term" value="F:ATP hydrolysis activity"/>
    <property type="evidence" value="ECO:0007669"/>
    <property type="project" value="InterPro"/>
</dbReference>
<dbReference type="Gene3D" id="3.40.50.300">
    <property type="entry name" value="P-loop containing nucleotide triphosphate hydrolases"/>
    <property type="match status" value="1"/>
</dbReference>
<proteinExistence type="predicted"/>
<dbReference type="OrthoDB" id="392089at2"/>
<dbReference type="Proteomes" id="UP000063919">
    <property type="component" value="Chromosome"/>
</dbReference>
<dbReference type="Pfam" id="PF00005">
    <property type="entry name" value="ABC_tran"/>
    <property type="match status" value="1"/>
</dbReference>